<comment type="caution">
    <text evidence="2">The sequence shown here is derived from an EMBL/GenBank/DDBJ whole genome shotgun (WGS) entry which is preliminary data.</text>
</comment>
<gene>
    <name evidence="2" type="ORF">SDC9_209439</name>
</gene>
<evidence type="ECO:0000313" key="2">
    <source>
        <dbReference type="EMBL" id="MPN61697.1"/>
    </source>
</evidence>
<reference evidence="2" key="1">
    <citation type="submission" date="2019-08" db="EMBL/GenBank/DDBJ databases">
        <authorList>
            <person name="Kucharzyk K."/>
            <person name="Murdoch R.W."/>
            <person name="Higgins S."/>
            <person name="Loffler F."/>
        </authorList>
    </citation>
    <scope>NUCLEOTIDE SEQUENCE</scope>
</reference>
<dbReference type="Pfam" id="PF00395">
    <property type="entry name" value="SLH"/>
    <property type="match status" value="1"/>
</dbReference>
<proteinExistence type="predicted"/>
<organism evidence="2">
    <name type="scientific">bioreactor metagenome</name>
    <dbReference type="NCBI Taxonomy" id="1076179"/>
    <lineage>
        <taxon>unclassified sequences</taxon>
        <taxon>metagenomes</taxon>
        <taxon>ecological metagenomes</taxon>
    </lineage>
</organism>
<dbReference type="EMBL" id="VSSQ01138670">
    <property type="protein sequence ID" value="MPN61697.1"/>
    <property type="molecule type" value="Genomic_DNA"/>
</dbReference>
<dbReference type="InterPro" id="IPR001119">
    <property type="entry name" value="SLH_dom"/>
</dbReference>
<sequence>MYSFSYRSLDNIYDKLIEQGAITEDEKNPDALLTRKEAAKFICAYLGYDKLGKKADIFKNPFKDNNDPEYSGYVIICEGLGIINENGGYVRGEDSLKRGEAAVMVLNTLYASN</sequence>
<protein>
    <recommendedName>
        <fullName evidence="1">SLH domain-containing protein</fullName>
    </recommendedName>
</protein>
<dbReference type="AlphaFoldDB" id="A0A645JED6"/>
<accession>A0A645JED6</accession>
<feature type="domain" description="SLH" evidence="1">
    <location>
        <begin position="65"/>
        <end position="102"/>
    </location>
</feature>
<name>A0A645JED6_9ZZZZ</name>
<evidence type="ECO:0000259" key="1">
    <source>
        <dbReference type="Pfam" id="PF00395"/>
    </source>
</evidence>